<gene>
    <name evidence="3" type="ORF">Tco_0656050</name>
</gene>
<feature type="coiled-coil region" evidence="1">
    <location>
        <begin position="135"/>
        <end position="176"/>
    </location>
</feature>
<protein>
    <submittedName>
        <fullName evidence="3">Uncharacterized protein</fullName>
    </submittedName>
</protein>
<evidence type="ECO:0000313" key="4">
    <source>
        <dbReference type="Proteomes" id="UP001151760"/>
    </source>
</evidence>
<feature type="compositionally biased region" description="Low complexity" evidence="2">
    <location>
        <begin position="56"/>
        <end position="83"/>
    </location>
</feature>
<dbReference type="Proteomes" id="UP001151760">
    <property type="component" value="Unassembled WGS sequence"/>
</dbReference>
<evidence type="ECO:0000256" key="1">
    <source>
        <dbReference type="SAM" id="Coils"/>
    </source>
</evidence>
<organism evidence="3 4">
    <name type="scientific">Tanacetum coccineum</name>
    <dbReference type="NCBI Taxonomy" id="301880"/>
    <lineage>
        <taxon>Eukaryota</taxon>
        <taxon>Viridiplantae</taxon>
        <taxon>Streptophyta</taxon>
        <taxon>Embryophyta</taxon>
        <taxon>Tracheophyta</taxon>
        <taxon>Spermatophyta</taxon>
        <taxon>Magnoliopsida</taxon>
        <taxon>eudicotyledons</taxon>
        <taxon>Gunneridae</taxon>
        <taxon>Pentapetalae</taxon>
        <taxon>asterids</taxon>
        <taxon>campanulids</taxon>
        <taxon>Asterales</taxon>
        <taxon>Asteraceae</taxon>
        <taxon>Asteroideae</taxon>
        <taxon>Anthemideae</taxon>
        <taxon>Anthemidinae</taxon>
        <taxon>Tanacetum</taxon>
    </lineage>
</organism>
<keyword evidence="1" id="KW-0175">Coiled coil</keyword>
<feature type="region of interest" description="Disordered" evidence="2">
    <location>
        <begin position="56"/>
        <end position="112"/>
    </location>
</feature>
<dbReference type="EMBL" id="BQNB010009277">
    <property type="protein sequence ID" value="GJS61266.1"/>
    <property type="molecule type" value="Genomic_DNA"/>
</dbReference>
<feature type="compositionally biased region" description="Basic and acidic residues" evidence="2">
    <location>
        <begin position="85"/>
        <end position="112"/>
    </location>
</feature>
<accession>A0ABQ4X7V5</accession>
<sequence>MQETILKQNYENFVASSQEGLDKTYNRFQKLISQLEIHSEVISQEDANLKLLRKNSSSNNETVNTTHSVSAASSNDQSSTASYADDEKVTMPDRMRNTKNQGKEKRFTKKECTSDTSTTNALVFKNDRRIIKYRLRVKDISIKDLKNQLEEALKEKDDLKLQLENFEESSKNLTKLINSQISAKAKTGLGYDSQINQSELNNIHKNESEVIHSVFNSRESNVDDNPVNVRFKTVRKTTTSVPEIETGISKTSKDIIEKPKTVRPSAPIIEEWDTDNDNDSVFRPKSDQTKPKFTKINFVKSGKNVKSVNKENTHRQVEYPRKSQSPRAVVTKSGQVPVNAAKQSSPRAATTISTGRGLLILLPPKPKGWNDDHYHMNLLLFTSTFTIAVSAAEGNGENDVKSSAC</sequence>
<evidence type="ECO:0000256" key="2">
    <source>
        <dbReference type="SAM" id="MobiDB-lite"/>
    </source>
</evidence>
<proteinExistence type="predicted"/>
<reference evidence="3" key="2">
    <citation type="submission" date="2022-01" db="EMBL/GenBank/DDBJ databases">
        <authorList>
            <person name="Yamashiro T."/>
            <person name="Shiraishi A."/>
            <person name="Satake H."/>
            <person name="Nakayama K."/>
        </authorList>
    </citation>
    <scope>NUCLEOTIDE SEQUENCE</scope>
</reference>
<keyword evidence="4" id="KW-1185">Reference proteome</keyword>
<reference evidence="3" key="1">
    <citation type="journal article" date="2022" name="Int. J. Mol. Sci.">
        <title>Draft Genome of Tanacetum Coccineum: Genomic Comparison of Closely Related Tanacetum-Family Plants.</title>
        <authorList>
            <person name="Yamashiro T."/>
            <person name="Shiraishi A."/>
            <person name="Nakayama K."/>
            <person name="Satake H."/>
        </authorList>
    </citation>
    <scope>NUCLEOTIDE SEQUENCE</scope>
</reference>
<name>A0ABQ4X7V5_9ASTR</name>
<evidence type="ECO:0000313" key="3">
    <source>
        <dbReference type="EMBL" id="GJS61266.1"/>
    </source>
</evidence>
<comment type="caution">
    <text evidence="3">The sequence shown here is derived from an EMBL/GenBank/DDBJ whole genome shotgun (WGS) entry which is preliminary data.</text>
</comment>